<protein>
    <submittedName>
        <fullName evidence="2">Uncharacterized protein</fullName>
    </submittedName>
</protein>
<dbReference type="EMBL" id="PHWZ01000076">
    <property type="protein sequence ID" value="TEY73579.1"/>
    <property type="molecule type" value="Genomic_DNA"/>
</dbReference>
<reference evidence="2 3" key="1">
    <citation type="submission" date="2017-11" db="EMBL/GenBank/DDBJ databases">
        <title>Comparative genomics of Botrytis spp.</title>
        <authorList>
            <person name="Valero-Jimenez C.A."/>
            <person name="Tapia P."/>
            <person name="Veloso J."/>
            <person name="Silva-Moreno E."/>
            <person name="Staats M."/>
            <person name="Valdes J.H."/>
            <person name="Van Kan J.A.L."/>
        </authorList>
    </citation>
    <scope>NUCLEOTIDE SEQUENCE [LARGE SCALE GENOMIC DNA]</scope>
    <source>
        <strain evidence="2 3">MUCL2830</strain>
    </source>
</reference>
<keyword evidence="3" id="KW-1185">Reference proteome</keyword>
<evidence type="ECO:0000313" key="3">
    <source>
        <dbReference type="Proteomes" id="UP000297299"/>
    </source>
</evidence>
<accession>A0A4Y8D8J1</accession>
<organism evidence="2 3">
    <name type="scientific">Botryotinia calthae</name>
    <dbReference type="NCBI Taxonomy" id="38488"/>
    <lineage>
        <taxon>Eukaryota</taxon>
        <taxon>Fungi</taxon>
        <taxon>Dikarya</taxon>
        <taxon>Ascomycota</taxon>
        <taxon>Pezizomycotina</taxon>
        <taxon>Leotiomycetes</taxon>
        <taxon>Helotiales</taxon>
        <taxon>Sclerotiniaceae</taxon>
        <taxon>Botryotinia</taxon>
    </lineage>
</organism>
<keyword evidence="1" id="KW-0472">Membrane</keyword>
<keyword evidence="1" id="KW-0812">Transmembrane</keyword>
<dbReference type="OrthoDB" id="1669814at2759"/>
<sequence>MAMAINHFLQYDQYIGSSAAFIWAISLNMNSKEEVTGRKAVMLWILSLGISVFAVVWLLREKDLRVILGRREEGAGYVNGKGNGNGDEI</sequence>
<feature type="transmembrane region" description="Helical" evidence="1">
    <location>
        <begin position="12"/>
        <end position="29"/>
    </location>
</feature>
<proteinExistence type="predicted"/>
<evidence type="ECO:0000256" key="1">
    <source>
        <dbReference type="SAM" id="Phobius"/>
    </source>
</evidence>
<dbReference type="AlphaFoldDB" id="A0A4Y8D8J1"/>
<comment type="caution">
    <text evidence="2">The sequence shown here is derived from an EMBL/GenBank/DDBJ whole genome shotgun (WGS) entry which is preliminary data.</text>
</comment>
<keyword evidence="1" id="KW-1133">Transmembrane helix</keyword>
<name>A0A4Y8D8J1_9HELO</name>
<evidence type="ECO:0000313" key="2">
    <source>
        <dbReference type="EMBL" id="TEY73579.1"/>
    </source>
</evidence>
<gene>
    <name evidence="2" type="ORF">BOTCAL_0076g00110</name>
</gene>
<dbReference type="Proteomes" id="UP000297299">
    <property type="component" value="Unassembled WGS sequence"/>
</dbReference>
<feature type="transmembrane region" description="Helical" evidence="1">
    <location>
        <begin position="41"/>
        <end position="59"/>
    </location>
</feature>